<dbReference type="WBParaSite" id="HPLM_0001955101-mRNA-1">
    <property type="protein sequence ID" value="HPLM_0001955101-mRNA-1"/>
    <property type="gene ID" value="HPLM_0001955101"/>
</dbReference>
<evidence type="ECO:0000313" key="2">
    <source>
        <dbReference type="Proteomes" id="UP000268014"/>
    </source>
</evidence>
<keyword evidence="2" id="KW-1185">Reference proteome</keyword>
<dbReference type="STRING" id="6290.A0A0N4X5A9"/>
<dbReference type="AlphaFoldDB" id="A0A0N4X5A9"/>
<dbReference type="PANTHER" id="PTHR31524:SF2">
    <property type="entry name" value="PROTEIN CBG10426"/>
    <property type="match status" value="1"/>
</dbReference>
<name>A0A0N4X5A9_HAEPC</name>
<dbReference type="EMBL" id="UZAF01021398">
    <property type="protein sequence ID" value="VDO77870.1"/>
    <property type="molecule type" value="Genomic_DNA"/>
</dbReference>
<organism evidence="3">
    <name type="scientific">Haemonchus placei</name>
    <name type="common">Barber's pole worm</name>
    <dbReference type="NCBI Taxonomy" id="6290"/>
    <lineage>
        <taxon>Eukaryota</taxon>
        <taxon>Metazoa</taxon>
        <taxon>Ecdysozoa</taxon>
        <taxon>Nematoda</taxon>
        <taxon>Chromadorea</taxon>
        <taxon>Rhabditida</taxon>
        <taxon>Rhabditina</taxon>
        <taxon>Rhabditomorpha</taxon>
        <taxon>Strongyloidea</taxon>
        <taxon>Trichostrongylidae</taxon>
        <taxon>Haemonchus</taxon>
    </lineage>
</organism>
<sequence>MLVCAVIGEPISTSAWLCPYDPADALARIPTSYNCSWIIPPAEETPRALSVHIYRPNTQRYDTVAHLCKVVVQSVTYSVNFFGARYQNSSETHAVVPLESCKLMIQHHKCEHGTLIQSDDFWATSNPLVIQWPTAPLGCCSERTVTVSNCFLVRTVVHMRHGAPFPDSPVGNLAQCTYESGNCVLQDGSVLVWTPSKQESCRFTPIMKMKGRQLGDIWISDSKEFALSWRETSDRVVDCGARLILSDQGYAVAPAIRRPRSTDIDAGIVTSNQLAAQLLAVEGSVGSAVSSLFHHALSALCDRTNLLAFALHTSLAANPTLTLRNLLGRNDIAASSLGSNLVQIHRCMAIPANNFKLIPFNGTCFSKPMVRIVPPSANWSKIINGKNCGLLYQQITFRIFV</sequence>
<reference evidence="3" key="1">
    <citation type="submission" date="2017-02" db="UniProtKB">
        <authorList>
            <consortium name="WormBaseParasite"/>
        </authorList>
    </citation>
    <scope>IDENTIFICATION</scope>
</reference>
<reference evidence="1 2" key="2">
    <citation type="submission" date="2018-11" db="EMBL/GenBank/DDBJ databases">
        <authorList>
            <consortium name="Pathogen Informatics"/>
        </authorList>
    </citation>
    <scope>NUCLEOTIDE SEQUENCE [LARGE SCALE GENOMIC DNA]</scope>
    <source>
        <strain evidence="1 2">MHpl1</strain>
    </source>
</reference>
<dbReference type="OMA" id="MAIPANN"/>
<evidence type="ECO:0000313" key="3">
    <source>
        <dbReference type="WBParaSite" id="HPLM_0001955101-mRNA-1"/>
    </source>
</evidence>
<accession>A0A0N4X5A9</accession>
<dbReference type="Proteomes" id="UP000268014">
    <property type="component" value="Unassembled WGS sequence"/>
</dbReference>
<gene>
    <name evidence="1" type="ORF">HPLM_LOCUS19543</name>
</gene>
<proteinExistence type="predicted"/>
<protein>
    <submittedName>
        <fullName evidence="3">CUB domain-containing protein</fullName>
    </submittedName>
</protein>
<dbReference type="PANTHER" id="PTHR31524">
    <property type="match status" value="1"/>
</dbReference>
<dbReference type="OrthoDB" id="5869299at2759"/>
<evidence type="ECO:0000313" key="1">
    <source>
        <dbReference type="EMBL" id="VDO77870.1"/>
    </source>
</evidence>